<evidence type="ECO:0000313" key="4">
    <source>
        <dbReference type="EMBL" id="KTR06141.1"/>
    </source>
</evidence>
<dbReference type="AlphaFoldDB" id="A0A175R329"/>
<evidence type="ECO:0000313" key="6">
    <source>
        <dbReference type="Proteomes" id="UP000078529"/>
    </source>
</evidence>
<reference evidence="5 6" key="1">
    <citation type="journal article" date="2016" name="Front. Microbiol.">
        <title>Genomic Resource of Rice Seed Associated Bacteria.</title>
        <authorList>
            <person name="Midha S."/>
            <person name="Bansal K."/>
            <person name="Sharma S."/>
            <person name="Kumar N."/>
            <person name="Patil P.P."/>
            <person name="Chaudhry V."/>
            <person name="Patil P.B."/>
        </authorList>
    </citation>
    <scope>NUCLEOTIDE SEQUENCE [LARGE SCALE GENOMIC DNA]</scope>
    <source>
        <strain evidence="3 5">NS226</strain>
        <strain evidence="4 6">NS365</strain>
    </source>
</reference>
<keyword evidence="1" id="KW-1133">Transmembrane helix</keyword>
<feature type="transmembrane region" description="Helical" evidence="1">
    <location>
        <begin position="42"/>
        <end position="59"/>
    </location>
</feature>
<comment type="caution">
    <text evidence="3">The sequence shown here is derived from an EMBL/GenBank/DDBJ whole genome shotgun (WGS) entry which is preliminary data.</text>
</comment>
<dbReference type="Proteomes" id="UP000078272">
    <property type="component" value="Unassembled WGS sequence"/>
</dbReference>
<keyword evidence="1" id="KW-0812">Transmembrane</keyword>
<dbReference type="OrthoDB" id="9806174at2"/>
<organism evidence="3 5">
    <name type="scientific">Aureimonas ureilytica</name>
    <dbReference type="NCBI Taxonomy" id="401562"/>
    <lineage>
        <taxon>Bacteria</taxon>
        <taxon>Pseudomonadati</taxon>
        <taxon>Pseudomonadota</taxon>
        <taxon>Alphaproteobacteria</taxon>
        <taxon>Hyphomicrobiales</taxon>
        <taxon>Aurantimonadaceae</taxon>
        <taxon>Aureimonas</taxon>
    </lineage>
</organism>
<proteinExistence type="predicted"/>
<gene>
    <name evidence="3" type="ORF">NS226_20760</name>
    <name evidence="4" type="ORF">NS365_08380</name>
</gene>
<evidence type="ECO:0000313" key="3">
    <source>
        <dbReference type="EMBL" id="KTQ85139.1"/>
    </source>
</evidence>
<feature type="domain" description="DUF6867" evidence="2">
    <location>
        <begin position="12"/>
        <end position="112"/>
    </location>
</feature>
<dbReference type="Pfam" id="PF21741">
    <property type="entry name" value="DUF6867"/>
    <property type="match status" value="1"/>
</dbReference>
<dbReference type="PATRIC" id="fig|401562.3.peg.4586"/>
<feature type="transmembrane region" description="Helical" evidence="1">
    <location>
        <begin position="79"/>
        <end position="100"/>
    </location>
</feature>
<dbReference type="STRING" id="401562.NS365_08380"/>
<accession>A0A175R329</accession>
<keyword evidence="6" id="KW-1185">Reference proteome</keyword>
<keyword evidence="1" id="KW-0472">Membrane</keyword>
<protein>
    <recommendedName>
        <fullName evidence="2">DUF6867 domain-containing protein</fullName>
    </recommendedName>
</protein>
<dbReference type="Proteomes" id="UP000078529">
    <property type="component" value="Unassembled WGS sequence"/>
</dbReference>
<name>A0A175R329_9HYPH</name>
<evidence type="ECO:0000256" key="1">
    <source>
        <dbReference type="SAM" id="Phobius"/>
    </source>
</evidence>
<dbReference type="EMBL" id="LDPZ01000066">
    <property type="protein sequence ID" value="KTQ85139.1"/>
    <property type="molecule type" value="Genomic_DNA"/>
</dbReference>
<sequence>MTPEMALLWEVSLVEFLVVTLVIGGGLAFAVGRSTAQSWSGWGFLVFGIALLTIAIRFLHFSLFHGTFFLPPATFGTALHYGLVDFVVLLLFGAAGRATMRSAQMARQYRFLSAERR</sequence>
<dbReference type="InterPro" id="IPR049201">
    <property type="entry name" value="DUF6867"/>
</dbReference>
<feature type="transmembrane region" description="Helical" evidence="1">
    <location>
        <begin position="6"/>
        <end position="30"/>
    </location>
</feature>
<dbReference type="RefSeq" id="WP_058599829.1">
    <property type="nucleotide sequence ID" value="NZ_LDPZ01000066.1"/>
</dbReference>
<evidence type="ECO:0000313" key="5">
    <source>
        <dbReference type="Proteomes" id="UP000078272"/>
    </source>
</evidence>
<evidence type="ECO:0000259" key="2">
    <source>
        <dbReference type="Pfam" id="PF21741"/>
    </source>
</evidence>
<dbReference type="EMBL" id="LDQA01000020">
    <property type="protein sequence ID" value="KTR06141.1"/>
    <property type="molecule type" value="Genomic_DNA"/>
</dbReference>